<protein>
    <submittedName>
        <fullName evidence="4">Putative iron compound ABC transporter periplasmic iron compound-binding protein</fullName>
    </submittedName>
</protein>
<dbReference type="RefSeq" id="WP_138210403.1">
    <property type="nucleotide sequence ID" value="NZ_CBCRUQ010000019.1"/>
</dbReference>
<evidence type="ECO:0000313" key="5">
    <source>
        <dbReference type="Proteomes" id="UP000308489"/>
    </source>
</evidence>
<dbReference type="PROSITE" id="PS51257">
    <property type="entry name" value="PROKAR_LIPOPROTEIN"/>
    <property type="match status" value="1"/>
</dbReference>
<dbReference type="AlphaFoldDB" id="A0A4U9RL46"/>
<dbReference type="SUPFAM" id="SSF53807">
    <property type="entry name" value="Helical backbone' metal receptor"/>
    <property type="match status" value="1"/>
</dbReference>
<dbReference type="PANTHER" id="PTHR30535:SF7">
    <property type="entry name" value="IRON(III) DICITRATE-BINDING PROTEIN"/>
    <property type="match status" value="1"/>
</dbReference>
<keyword evidence="2" id="KW-0732">Signal</keyword>
<evidence type="ECO:0000313" key="4">
    <source>
        <dbReference type="EMBL" id="VTQ91353.1"/>
    </source>
</evidence>
<comment type="similarity">
    <text evidence="1">Belongs to the bacterial solute-binding protein 8 family.</text>
</comment>
<proteinExistence type="inferred from homology"/>
<dbReference type="InterPro" id="IPR002491">
    <property type="entry name" value="ABC_transptr_periplasmic_BD"/>
</dbReference>
<gene>
    <name evidence="4" type="primary">yclQ</name>
    <name evidence="4" type="ORF">NCTC503_01789</name>
</gene>
<name>A0A4U9RL46_HATHI</name>
<feature type="domain" description="Fe/B12 periplasmic-binding" evidence="3">
    <location>
        <begin position="69"/>
        <end position="333"/>
    </location>
</feature>
<evidence type="ECO:0000256" key="1">
    <source>
        <dbReference type="ARBA" id="ARBA00008814"/>
    </source>
</evidence>
<keyword evidence="5" id="KW-1185">Reference proteome</keyword>
<reference evidence="4 5" key="1">
    <citation type="submission" date="2019-05" db="EMBL/GenBank/DDBJ databases">
        <authorList>
            <consortium name="Pathogen Informatics"/>
        </authorList>
    </citation>
    <scope>NUCLEOTIDE SEQUENCE [LARGE SCALE GENOMIC DNA]</scope>
    <source>
        <strain evidence="4 5">NCTC503</strain>
    </source>
</reference>
<evidence type="ECO:0000256" key="2">
    <source>
        <dbReference type="SAM" id="SignalP"/>
    </source>
</evidence>
<dbReference type="InterPro" id="IPR050902">
    <property type="entry name" value="ABC_Transporter_SBP"/>
</dbReference>
<dbReference type="KEGG" id="hhw:NCTC503_01789"/>
<sequence length="337" mass="37190">MKKTISIVLAALIAIGVTGCSGKDTATKPKTETKVEDSNKQSSHYPVTITTYDYAKKPVKVTFQKSPEKVVAVYQNSIETLLALGLQDKIVGAAGLDHDVKVEYKDAFSKVKYYEKVPTKEEVIGLQPDFILSWYSLFGDKKLGDVGFWHERGTNTYMAQNSGVIKQNTLQNEYDDILNVGKIFNVEDKANKMVNTMKDEIEKSKNFVKGKKAVKAVILEVEKEGVYRIYGEDSIGGDIAKQVGADLVAKSNGTIGNEELIKLNPDVIFTVYYGKEIDRDSALKSIMDNTALSSISGVKSKRVHPIMLSEVYASGIRTLDGIKTISKGLYPELYGSK</sequence>
<accession>A0A4U9RL46</accession>
<dbReference type="PROSITE" id="PS50983">
    <property type="entry name" value="FE_B12_PBP"/>
    <property type="match status" value="1"/>
</dbReference>
<dbReference type="PANTHER" id="PTHR30535">
    <property type="entry name" value="VITAMIN B12-BINDING PROTEIN"/>
    <property type="match status" value="1"/>
</dbReference>
<dbReference type="OrthoDB" id="89746at2"/>
<dbReference type="Pfam" id="PF01497">
    <property type="entry name" value="Peripla_BP_2"/>
    <property type="match status" value="1"/>
</dbReference>
<feature type="chain" id="PRO_5038335512" evidence="2">
    <location>
        <begin position="23"/>
        <end position="337"/>
    </location>
</feature>
<organism evidence="4 5">
    <name type="scientific">Hathewaya histolytica</name>
    <name type="common">Clostridium histolyticum</name>
    <dbReference type="NCBI Taxonomy" id="1498"/>
    <lineage>
        <taxon>Bacteria</taxon>
        <taxon>Bacillati</taxon>
        <taxon>Bacillota</taxon>
        <taxon>Clostridia</taxon>
        <taxon>Eubacteriales</taxon>
        <taxon>Clostridiaceae</taxon>
        <taxon>Hathewaya</taxon>
    </lineage>
</organism>
<dbReference type="Proteomes" id="UP000308489">
    <property type="component" value="Chromosome 1"/>
</dbReference>
<dbReference type="EMBL" id="LR590481">
    <property type="protein sequence ID" value="VTQ91353.1"/>
    <property type="molecule type" value="Genomic_DNA"/>
</dbReference>
<feature type="signal peptide" evidence="2">
    <location>
        <begin position="1"/>
        <end position="22"/>
    </location>
</feature>
<dbReference type="Gene3D" id="3.40.50.1980">
    <property type="entry name" value="Nitrogenase molybdenum iron protein domain"/>
    <property type="match status" value="2"/>
</dbReference>
<evidence type="ECO:0000259" key="3">
    <source>
        <dbReference type="PROSITE" id="PS50983"/>
    </source>
</evidence>